<feature type="transmembrane region" description="Helical" evidence="5">
    <location>
        <begin position="197"/>
        <end position="217"/>
    </location>
</feature>
<evidence type="ECO:0000256" key="3">
    <source>
        <dbReference type="ARBA" id="ARBA00022989"/>
    </source>
</evidence>
<reference evidence="7 8" key="1">
    <citation type="submission" date="2019-01" db="EMBL/GenBank/DDBJ databases">
        <title>Genome sequencing of strain FW100M-8.</title>
        <authorList>
            <person name="Heo J."/>
            <person name="Kim S.-J."/>
            <person name="Kim J.-S."/>
            <person name="Hong S.-B."/>
            <person name="Kwon S.-W."/>
        </authorList>
    </citation>
    <scope>NUCLEOTIDE SEQUENCE [LARGE SCALE GENOMIC DNA]</scope>
    <source>
        <strain evidence="7 8">FW100M-8</strain>
    </source>
</reference>
<evidence type="ECO:0000256" key="2">
    <source>
        <dbReference type="ARBA" id="ARBA00022692"/>
    </source>
</evidence>
<dbReference type="PROSITE" id="PS50850">
    <property type="entry name" value="MFS"/>
    <property type="match status" value="1"/>
</dbReference>
<dbReference type="CDD" id="cd17321">
    <property type="entry name" value="MFS_MMR_MDR_like"/>
    <property type="match status" value="1"/>
</dbReference>
<dbReference type="InterPro" id="IPR020846">
    <property type="entry name" value="MFS_dom"/>
</dbReference>
<dbReference type="AlphaFoldDB" id="A0A4P6F8I7"/>
<feature type="transmembrane region" description="Helical" evidence="5">
    <location>
        <begin position="136"/>
        <end position="158"/>
    </location>
</feature>
<feature type="transmembrane region" description="Helical" evidence="5">
    <location>
        <begin position="103"/>
        <end position="124"/>
    </location>
</feature>
<proteinExistence type="predicted"/>
<keyword evidence="2 5" id="KW-0812">Transmembrane</keyword>
<evidence type="ECO:0000256" key="5">
    <source>
        <dbReference type="SAM" id="Phobius"/>
    </source>
</evidence>
<feature type="transmembrane region" description="Helical" evidence="5">
    <location>
        <begin position="265"/>
        <end position="289"/>
    </location>
</feature>
<evidence type="ECO:0000256" key="1">
    <source>
        <dbReference type="ARBA" id="ARBA00004651"/>
    </source>
</evidence>
<dbReference type="EMBL" id="CP035491">
    <property type="protein sequence ID" value="QAY72064.1"/>
    <property type="molecule type" value="Genomic_DNA"/>
</dbReference>
<feature type="domain" description="Major facilitator superfamily (MFS) profile" evidence="6">
    <location>
        <begin position="12"/>
        <end position="450"/>
    </location>
</feature>
<dbReference type="InterPro" id="IPR011701">
    <property type="entry name" value="MFS"/>
</dbReference>
<feature type="transmembrane region" description="Helical" evidence="5">
    <location>
        <begin position="223"/>
        <end position="244"/>
    </location>
</feature>
<feature type="transmembrane region" description="Helical" evidence="5">
    <location>
        <begin position="164"/>
        <end position="185"/>
    </location>
</feature>
<dbReference type="InterPro" id="IPR036259">
    <property type="entry name" value="MFS_trans_sf"/>
</dbReference>
<dbReference type="RefSeq" id="WP_129187907.1">
    <property type="nucleotide sequence ID" value="NZ_CP035491.1"/>
</dbReference>
<dbReference type="KEGG" id="agf:ET445_00675"/>
<dbReference type="OrthoDB" id="7375466at2"/>
<dbReference type="GO" id="GO:0005886">
    <property type="term" value="C:plasma membrane"/>
    <property type="evidence" value="ECO:0007669"/>
    <property type="project" value="UniProtKB-SubCell"/>
</dbReference>
<feature type="transmembrane region" description="Helical" evidence="5">
    <location>
        <begin position="12"/>
        <end position="38"/>
    </location>
</feature>
<protein>
    <submittedName>
        <fullName evidence="7">MFS transporter</fullName>
    </submittedName>
</protein>
<feature type="transmembrane region" description="Helical" evidence="5">
    <location>
        <begin position="50"/>
        <end position="69"/>
    </location>
</feature>
<evidence type="ECO:0000313" key="8">
    <source>
        <dbReference type="Proteomes" id="UP000291259"/>
    </source>
</evidence>
<dbReference type="PRINTS" id="PR01036">
    <property type="entry name" value="TCRTETB"/>
</dbReference>
<sequence length="454" mass="47267">MAEARSRDQRLVLAIAVLASFVSFLDSTVVTVALPAILRELGGGLATQQWAVDAYLITLSALILVAGSLSDVYGRIRVLRVGLIGFGLASIAIAAAPSPDFLIVARALQGIAGALLVPSSLALITSNFRDEAQARAIGVWTSLTTAAMLAGPVIGGLFVDFSSWRFAFLINVVPIAVTLWLLVRLGHRDIREPGARIDWLGAALCTAGLGGTVFALIEQPNLGWSPLIVTALVGGVASFLAFLVRERFAAQPMLPLALFRVRNFWSGNIATFFVYAALSLNGFVLGVYLQQGAGLPATLAGLATLPSTLIMIGLSSKVGALSGKLGPRLFMTIGPLIMATGALLLLTVRTDFDYWTQVLPAIVVFGIGLTLTVAPLTSAILGSIDPVRAGVASAVNNAVARVAGLLVIAMLSAIVGGSLDLDGFHRGAIATAVLMVAGGIVSWIWIRKPAPVRG</sequence>
<gene>
    <name evidence="7" type="ORF">ET445_00675</name>
</gene>
<dbReference type="GO" id="GO:0022857">
    <property type="term" value="F:transmembrane transporter activity"/>
    <property type="evidence" value="ECO:0007669"/>
    <property type="project" value="InterPro"/>
</dbReference>
<feature type="transmembrane region" description="Helical" evidence="5">
    <location>
        <begin position="326"/>
        <end position="346"/>
    </location>
</feature>
<dbReference type="Gene3D" id="1.20.1250.20">
    <property type="entry name" value="MFS general substrate transporter like domains"/>
    <property type="match status" value="1"/>
</dbReference>
<dbReference type="PANTHER" id="PTHR42718:SF42">
    <property type="entry name" value="EXPORT PROTEIN"/>
    <property type="match status" value="1"/>
</dbReference>
<comment type="subcellular location">
    <subcellularLocation>
        <location evidence="1">Cell membrane</location>
        <topology evidence="1">Multi-pass membrane protein</topology>
    </subcellularLocation>
</comment>
<name>A0A4P6F8I7_9MICO</name>
<dbReference type="SUPFAM" id="SSF103473">
    <property type="entry name" value="MFS general substrate transporter"/>
    <property type="match status" value="1"/>
</dbReference>
<feature type="transmembrane region" description="Helical" evidence="5">
    <location>
        <begin position="78"/>
        <end position="97"/>
    </location>
</feature>
<dbReference type="Gene3D" id="1.20.1720.10">
    <property type="entry name" value="Multidrug resistance protein D"/>
    <property type="match status" value="1"/>
</dbReference>
<dbReference type="PANTHER" id="PTHR42718">
    <property type="entry name" value="MAJOR FACILITATOR SUPERFAMILY MULTIDRUG TRANSPORTER MFSC"/>
    <property type="match status" value="1"/>
</dbReference>
<keyword evidence="8" id="KW-1185">Reference proteome</keyword>
<accession>A0A4P6F8I7</accession>
<feature type="transmembrane region" description="Helical" evidence="5">
    <location>
        <begin position="358"/>
        <end position="382"/>
    </location>
</feature>
<dbReference type="Pfam" id="PF07690">
    <property type="entry name" value="MFS_1"/>
    <property type="match status" value="1"/>
</dbReference>
<feature type="transmembrane region" description="Helical" evidence="5">
    <location>
        <begin position="394"/>
        <end position="415"/>
    </location>
</feature>
<feature type="transmembrane region" description="Helical" evidence="5">
    <location>
        <begin position="295"/>
        <end position="314"/>
    </location>
</feature>
<evidence type="ECO:0000313" key="7">
    <source>
        <dbReference type="EMBL" id="QAY72064.1"/>
    </source>
</evidence>
<evidence type="ECO:0000256" key="4">
    <source>
        <dbReference type="ARBA" id="ARBA00023136"/>
    </source>
</evidence>
<evidence type="ECO:0000259" key="6">
    <source>
        <dbReference type="PROSITE" id="PS50850"/>
    </source>
</evidence>
<dbReference type="Proteomes" id="UP000291259">
    <property type="component" value="Chromosome"/>
</dbReference>
<feature type="transmembrane region" description="Helical" evidence="5">
    <location>
        <begin position="427"/>
        <end position="446"/>
    </location>
</feature>
<organism evidence="7 8">
    <name type="scientific">Agromyces protaetiae</name>
    <dbReference type="NCBI Taxonomy" id="2509455"/>
    <lineage>
        <taxon>Bacteria</taxon>
        <taxon>Bacillati</taxon>
        <taxon>Actinomycetota</taxon>
        <taxon>Actinomycetes</taxon>
        <taxon>Micrococcales</taxon>
        <taxon>Microbacteriaceae</taxon>
        <taxon>Agromyces</taxon>
    </lineage>
</organism>
<keyword evidence="4 5" id="KW-0472">Membrane</keyword>
<keyword evidence="3 5" id="KW-1133">Transmembrane helix</keyword>